<dbReference type="Proteomes" id="UP000768646">
    <property type="component" value="Unassembled WGS sequence"/>
</dbReference>
<organism evidence="1 2">
    <name type="scientific">Pneumocystis oryctolagi</name>
    <dbReference type="NCBI Taxonomy" id="42067"/>
    <lineage>
        <taxon>Eukaryota</taxon>
        <taxon>Fungi</taxon>
        <taxon>Dikarya</taxon>
        <taxon>Ascomycota</taxon>
        <taxon>Taphrinomycotina</taxon>
        <taxon>Pneumocystomycetes</taxon>
        <taxon>Pneumocystaceae</taxon>
        <taxon>Pneumocystis</taxon>
    </lineage>
</organism>
<name>A0ACB7C999_9ASCO</name>
<dbReference type="EMBL" id="JABTEG010000009">
    <property type="protein sequence ID" value="KAG4304261.1"/>
    <property type="molecule type" value="Genomic_DNA"/>
</dbReference>
<evidence type="ECO:0000313" key="1">
    <source>
        <dbReference type="EMBL" id="KAG4304261.1"/>
    </source>
</evidence>
<comment type="caution">
    <text evidence="1">The sequence shown here is derived from an EMBL/GenBank/DDBJ whole genome shotgun (WGS) entry which is preliminary data.</text>
</comment>
<sequence>MTSSFSSFQRILICSIGNPGKTYRFTRHNLGHYVLDQIRNLLGFSVFKEHPLDLGSYAYHERFPFVVLYQSGVFMNESGKAVRRAWTRFCTDSLVYHLGEKPLLVIFHDDIEEKFGVVKVREQGKSRGHKGIRSCIEFLLTESFIRVSIGLGRPSEKSKNVADFVLQKFSPQELNYIHQKTIPEVIQTFEKLTRLKINKKNSE</sequence>
<accession>A0ACB7C999</accession>
<evidence type="ECO:0000313" key="2">
    <source>
        <dbReference type="Proteomes" id="UP000768646"/>
    </source>
</evidence>
<proteinExistence type="predicted"/>
<protein>
    <submittedName>
        <fullName evidence="1">Uncharacterized protein</fullName>
    </submittedName>
</protein>
<gene>
    <name evidence="1" type="ORF">PORY_002236</name>
</gene>
<reference evidence="1 2" key="1">
    <citation type="journal article" date="2021" name="Commun. Biol.">
        <title>Genomic insights into the host specific adaptation of the Pneumocystis genus.</title>
        <authorList>
            <person name="Cisse O.H."/>
            <person name="Ma L."/>
            <person name="Dekker J.P."/>
            <person name="Khil P.P."/>
            <person name="Youn J.-H."/>
            <person name="Brenchley J.M."/>
            <person name="Blair R."/>
            <person name="Pahar B."/>
            <person name="Chabe M."/>
            <person name="Van Rompay K.K.A."/>
            <person name="Keesler R."/>
            <person name="Sukura A."/>
            <person name="Hirsch V."/>
            <person name="Kutty G."/>
            <person name="Liu Y."/>
            <person name="Peng L."/>
            <person name="Chen J."/>
            <person name="Song J."/>
            <person name="Weissenbacher-Lang C."/>
            <person name="Xu J."/>
            <person name="Upham N.S."/>
            <person name="Stajich J.E."/>
            <person name="Cuomo C.A."/>
            <person name="Cushion M.T."/>
            <person name="Kovacs J.A."/>
        </authorList>
    </citation>
    <scope>NUCLEOTIDE SEQUENCE [LARGE SCALE GENOMIC DNA]</scope>
    <source>
        <strain evidence="1 2">RABM</strain>
    </source>
</reference>
<keyword evidence="2" id="KW-1185">Reference proteome</keyword>